<name>A0A1M4TM20_9BACL</name>
<comment type="catalytic activity">
    <reaction evidence="6">
        <text>Exonucleolytic cleavage in either 5'- to 3'- or 3'- to 5'-direction to yield nucleoside 5'-phosphates.</text>
        <dbReference type="EC" id="3.1.11.6"/>
    </reaction>
</comment>
<comment type="function">
    <text evidence="6">Bidirectionally degrades single-stranded DNA into large acid-insoluble oligonucleotides, which are then degraded further into small acid-soluble oligonucleotides.</text>
</comment>
<dbReference type="InterPro" id="IPR003761">
    <property type="entry name" value="Exonuc_VII_S"/>
</dbReference>
<gene>
    <name evidence="6" type="primary">xseB</name>
    <name evidence="7" type="ORF">SAMN05444392_101534</name>
</gene>
<dbReference type="Proteomes" id="UP000184476">
    <property type="component" value="Unassembled WGS sequence"/>
</dbReference>
<evidence type="ECO:0000256" key="6">
    <source>
        <dbReference type="HAMAP-Rule" id="MF_00337"/>
    </source>
</evidence>
<dbReference type="NCBIfam" id="TIGR01280">
    <property type="entry name" value="xseB"/>
    <property type="match status" value="1"/>
</dbReference>
<organism evidence="7 8">
    <name type="scientific">Seinonella peptonophila</name>
    <dbReference type="NCBI Taxonomy" id="112248"/>
    <lineage>
        <taxon>Bacteria</taxon>
        <taxon>Bacillati</taxon>
        <taxon>Bacillota</taxon>
        <taxon>Bacilli</taxon>
        <taxon>Bacillales</taxon>
        <taxon>Thermoactinomycetaceae</taxon>
        <taxon>Seinonella</taxon>
    </lineage>
</organism>
<dbReference type="Pfam" id="PF02609">
    <property type="entry name" value="Exonuc_VII_S"/>
    <property type="match status" value="1"/>
</dbReference>
<dbReference type="GO" id="GO:0009318">
    <property type="term" value="C:exodeoxyribonuclease VII complex"/>
    <property type="evidence" value="ECO:0007669"/>
    <property type="project" value="UniProtKB-UniRule"/>
</dbReference>
<dbReference type="Gene3D" id="1.10.287.1040">
    <property type="entry name" value="Exonuclease VII, small subunit"/>
    <property type="match status" value="1"/>
</dbReference>
<dbReference type="PANTHER" id="PTHR34137">
    <property type="entry name" value="EXODEOXYRIBONUCLEASE 7 SMALL SUBUNIT"/>
    <property type="match status" value="1"/>
</dbReference>
<evidence type="ECO:0000256" key="2">
    <source>
        <dbReference type="ARBA" id="ARBA00022490"/>
    </source>
</evidence>
<dbReference type="NCBIfam" id="NF002139">
    <property type="entry name" value="PRK00977.1-3"/>
    <property type="match status" value="1"/>
</dbReference>
<reference evidence="7 8" key="1">
    <citation type="submission" date="2016-11" db="EMBL/GenBank/DDBJ databases">
        <authorList>
            <person name="Jaros S."/>
            <person name="Januszkiewicz K."/>
            <person name="Wedrychowicz H."/>
        </authorList>
    </citation>
    <scope>NUCLEOTIDE SEQUENCE [LARGE SCALE GENOMIC DNA]</scope>
    <source>
        <strain evidence="7 8">DSM 44666</strain>
    </source>
</reference>
<dbReference type="EMBL" id="FQVL01000001">
    <property type="protein sequence ID" value="SHE45510.1"/>
    <property type="molecule type" value="Genomic_DNA"/>
</dbReference>
<dbReference type="GO" id="GO:0005829">
    <property type="term" value="C:cytosol"/>
    <property type="evidence" value="ECO:0007669"/>
    <property type="project" value="TreeGrafter"/>
</dbReference>
<keyword evidence="3 6" id="KW-0540">Nuclease</keyword>
<proteinExistence type="inferred from homology"/>
<dbReference type="HAMAP" id="MF_00337">
    <property type="entry name" value="Exonuc_7_S"/>
    <property type="match status" value="1"/>
</dbReference>
<dbReference type="NCBIfam" id="NF002140">
    <property type="entry name" value="PRK00977.1-4"/>
    <property type="match status" value="1"/>
</dbReference>
<evidence type="ECO:0000256" key="3">
    <source>
        <dbReference type="ARBA" id="ARBA00022722"/>
    </source>
</evidence>
<comment type="similarity">
    <text evidence="1 6">Belongs to the XseB family.</text>
</comment>
<dbReference type="RefSeq" id="WP_073151507.1">
    <property type="nucleotide sequence ID" value="NZ_FQVL01000001.1"/>
</dbReference>
<keyword evidence="5 6" id="KW-0269">Exonuclease</keyword>
<accession>A0A1M4TM20</accession>
<dbReference type="OrthoDB" id="9798666at2"/>
<protein>
    <recommendedName>
        <fullName evidence="6">Exodeoxyribonuclease 7 small subunit</fullName>
        <ecNumber evidence="6">3.1.11.6</ecNumber>
    </recommendedName>
    <alternativeName>
        <fullName evidence="6">Exodeoxyribonuclease VII small subunit</fullName>
        <shortName evidence="6">Exonuclease VII small subunit</shortName>
    </alternativeName>
</protein>
<keyword evidence="2 6" id="KW-0963">Cytoplasm</keyword>
<sequence length="80" mass="9494">MERQELSFESAMERLEEVVLELEKGDISLEESIRLFNEGMKLAQHCGYKLDWAEQKIEMLIEENNQFVKKPFQPEEDSND</sequence>
<comment type="subcellular location">
    <subcellularLocation>
        <location evidence="6">Cytoplasm</location>
    </subcellularLocation>
</comment>
<evidence type="ECO:0000256" key="1">
    <source>
        <dbReference type="ARBA" id="ARBA00009998"/>
    </source>
</evidence>
<comment type="subunit">
    <text evidence="6">Heterooligomer composed of large and small subunits.</text>
</comment>
<dbReference type="PANTHER" id="PTHR34137:SF1">
    <property type="entry name" value="EXODEOXYRIBONUCLEASE 7 SMALL SUBUNIT"/>
    <property type="match status" value="1"/>
</dbReference>
<evidence type="ECO:0000313" key="7">
    <source>
        <dbReference type="EMBL" id="SHE45510.1"/>
    </source>
</evidence>
<dbReference type="GO" id="GO:0006308">
    <property type="term" value="P:DNA catabolic process"/>
    <property type="evidence" value="ECO:0007669"/>
    <property type="project" value="UniProtKB-UniRule"/>
</dbReference>
<keyword evidence="4 6" id="KW-0378">Hydrolase</keyword>
<evidence type="ECO:0000256" key="4">
    <source>
        <dbReference type="ARBA" id="ARBA00022801"/>
    </source>
</evidence>
<dbReference type="AlphaFoldDB" id="A0A1M4TM20"/>
<evidence type="ECO:0000313" key="8">
    <source>
        <dbReference type="Proteomes" id="UP000184476"/>
    </source>
</evidence>
<dbReference type="EC" id="3.1.11.6" evidence="6"/>
<dbReference type="GO" id="GO:0008855">
    <property type="term" value="F:exodeoxyribonuclease VII activity"/>
    <property type="evidence" value="ECO:0007669"/>
    <property type="project" value="UniProtKB-UniRule"/>
</dbReference>
<evidence type="ECO:0000256" key="5">
    <source>
        <dbReference type="ARBA" id="ARBA00022839"/>
    </source>
</evidence>
<keyword evidence="8" id="KW-1185">Reference proteome</keyword>
<dbReference type="InterPro" id="IPR037004">
    <property type="entry name" value="Exonuc_VII_ssu_sf"/>
</dbReference>
<dbReference type="STRING" id="112248.SAMN05444392_101534"/>
<dbReference type="SUPFAM" id="SSF116842">
    <property type="entry name" value="XseB-like"/>
    <property type="match status" value="1"/>
</dbReference>
<dbReference type="PIRSF" id="PIRSF006488">
    <property type="entry name" value="Exonuc_VII_S"/>
    <property type="match status" value="1"/>
</dbReference>